<evidence type="ECO:0000256" key="1">
    <source>
        <dbReference type="SAM" id="MobiDB-lite"/>
    </source>
</evidence>
<comment type="caution">
    <text evidence="2">The sequence shown here is derived from an EMBL/GenBank/DDBJ whole genome shotgun (WGS) entry which is preliminary data.</text>
</comment>
<proteinExistence type="predicted"/>
<accession>A0AAV5HW36</accession>
<dbReference type="EMBL" id="BPVZ01000003">
    <property type="protein sequence ID" value="GKU89631.1"/>
    <property type="molecule type" value="Genomic_DNA"/>
</dbReference>
<protein>
    <submittedName>
        <fullName evidence="2">Uncharacterized protein</fullName>
    </submittedName>
</protein>
<dbReference type="Proteomes" id="UP001054252">
    <property type="component" value="Unassembled WGS sequence"/>
</dbReference>
<evidence type="ECO:0000313" key="3">
    <source>
        <dbReference type="Proteomes" id="UP001054252"/>
    </source>
</evidence>
<evidence type="ECO:0000313" key="2">
    <source>
        <dbReference type="EMBL" id="GKU89631.1"/>
    </source>
</evidence>
<feature type="region of interest" description="Disordered" evidence="1">
    <location>
        <begin position="40"/>
        <end position="69"/>
    </location>
</feature>
<dbReference type="AlphaFoldDB" id="A0AAV5HW36"/>
<name>A0AAV5HW36_9ROSI</name>
<keyword evidence="3" id="KW-1185">Reference proteome</keyword>
<sequence>MNEEGVPIFPPSILEEQEDMDSLPFKAWVAKTPNIEVKPMSVPKESQPVPSLAHEGAVAPVPSVDLADD</sequence>
<organism evidence="2 3">
    <name type="scientific">Rubroshorea leprosula</name>
    <dbReference type="NCBI Taxonomy" id="152421"/>
    <lineage>
        <taxon>Eukaryota</taxon>
        <taxon>Viridiplantae</taxon>
        <taxon>Streptophyta</taxon>
        <taxon>Embryophyta</taxon>
        <taxon>Tracheophyta</taxon>
        <taxon>Spermatophyta</taxon>
        <taxon>Magnoliopsida</taxon>
        <taxon>eudicotyledons</taxon>
        <taxon>Gunneridae</taxon>
        <taxon>Pentapetalae</taxon>
        <taxon>rosids</taxon>
        <taxon>malvids</taxon>
        <taxon>Malvales</taxon>
        <taxon>Dipterocarpaceae</taxon>
        <taxon>Rubroshorea</taxon>
    </lineage>
</organism>
<gene>
    <name evidence="2" type="ORF">SLEP1_g3745</name>
</gene>
<reference evidence="2 3" key="1">
    <citation type="journal article" date="2021" name="Commun. Biol.">
        <title>The genome of Shorea leprosula (Dipterocarpaceae) highlights the ecological relevance of drought in aseasonal tropical rainforests.</title>
        <authorList>
            <person name="Ng K.K.S."/>
            <person name="Kobayashi M.J."/>
            <person name="Fawcett J.A."/>
            <person name="Hatakeyama M."/>
            <person name="Paape T."/>
            <person name="Ng C.H."/>
            <person name="Ang C.C."/>
            <person name="Tnah L.H."/>
            <person name="Lee C.T."/>
            <person name="Nishiyama T."/>
            <person name="Sese J."/>
            <person name="O'Brien M.J."/>
            <person name="Copetti D."/>
            <person name="Mohd Noor M.I."/>
            <person name="Ong R.C."/>
            <person name="Putra M."/>
            <person name="Sireger I.Z."/>
            <person name="Indrioko S."/>
            <person name="Kosugi Y."/>
            <person name="Izuno A."/>
            <person name="Isagi Y."/>
            <person name="Lee S.L."/>
            <person name="Shimizu K.K."/>
        </authorList>
    </citation>
    <scope>NUCLEOTIDE SEQUENCE [LARGE SCALE GENOMIC DNA]</scope>
    <source>
        <strain evidence="2">214</strain>
    </source>
</reference>